<protein>
    <submittedName>
        <fullName evidence="9">ABC transporter permease</fullName>
    </submittedName>
</protein>
<keyword evidence="3" id="KW-1003">Cell membrane</keyword>
<feature type="transmembrane region" description="Helical" evidence="7">
    <location>
        <begin position="110"/>
        <end position="134"/>
    </location>
</feature>
<dbReference type="PROSITE" id="PS50928">
    <property type="entry name" value="ABC_TM1"/>
    <property type="match status" value="1"/>
</dbReference>
<reference evidence="9 10" key="1">
    <citation type="submission" date="2022-11" db="EMBL/GenBank/DDBJ databases">
        <title>Draft genome sequence of Saccharopolyspora sp. WRP15-2 isolated from rhizosphere soils of wild rice in Thailand.</title>
        <authorList>
            <person name="Duangmal K."/>
            <person name="Kammanee S."/>
            <person name="Muangham S."/>
        </authorList>
    </citation>
    <scope>NUCLEOTIDE SEQUENCE [LARGE SCALE GENOMIC DNA]</scope>
    <source>
        <strain evidence="9 10">WRP15-2</strain>
    </source>
</reference>
<dbReference type="CDD" id="cd06261">
    <property type="entry name" value="TM_PBP2"/>
    <property type="match status" value="1"/>
</dbReference>
<dbReference type="Pfam" id="PF00528">
    <property type="entry name" value="BPD_transp_1"/>
    <property type="match status" value="1"/>
</dbReference>
<feature type="transmembrane region" description="Helical" evidence="7">
    <location>
        <begin position="228"/>
        <end position="254"/>
    </location>
</feature>
<feature type="transmembrane region" description="Helical" evidence="7">
    <location>
        <begin position="146"/>
        <end position="165"/>
    </location>
</feature>
<keyword evidence="2 7" id="KW-0813">Transport</keyword>
<dbReference type="EMBL" id="JAQGLA010000005">
    <property type="protein sequence ID" value="MDA3624932.1"/>
    <property type="molecule type" value="Genomic_DNA"/>
</dbReference>
<feature type="domain" description="ABC transmembrane type-1" evidence="8">
    <location>
        <begin position="106"/>
        <end position="297"/>
    </location>
</feature>
<sequence>MALKSQRKERIDALAEASTDAGVSLAASAWRRLKRNPVFVVGAVIIAVFVLLALLAPLLAPHDPAQRLLVDQVSRADNSIPPPQEGFPLGGDQYGRDLFSRLLLGSQQTLLVAVLATVIGLGGGLVLGILAGAFGGWVDSVVMRAVDVMLSVPSLLLAVSIGALFAQQSQFTVILAVAIVQVPIFGRLLRGTMLAQRASDHVLAARALGVKESSIVFRHMLPNALGPVIVQATLVLAVAIIDAAALSFLGLGAADDSVPEWGQMLGGAQNIIDSHPQLAFWPASCIVLVALGFTLVGESLRDALDPKRRR</sequence>
<dbReference type="PANTHER" id="PTHR43386">
    <property type="entry name" value="OLIGOPEPTIDE TRANSPORT SYSTEM PERMEASE PROTEIN APPC"/>
    <property type="match status" value="1"/>
</dbReference>
<dbReference type="Pfam" id="PF12911">
    <property type="entry name" value="OppC_N"/>
    <property type="match status" value="1"/>
</dbReference>
<evidence type="ECO:0000256" key="7">
    <source>
        <dbReference type="RuleBase" id="RU363032"/>
    </source>
</evidence>
<comment type="subcellular location">
    <subcellularLocation>
        <location evidence="1 7">Cell membrane</location>
        <topology evidence="1 7">Multi-pass membrane protein</topology>
    </subcellularLocation>
</comment>
<accession>A0ABT4UV46</accession>
<dbReference type="Proteomes" id="UP001210380">
    <property type="component" value="Unassembled WGS sequence"/>
</dbReference>
<dbReference type="PANTHER" id="PTHR43386:SF1">
    <property type="entry name" value="D,D-DIPEPTIDE TRANSPORT SYSTEM PERMEASE PROTEIN DDPC-RELATED"/>
    <property type="match status" value="1"/>
</dbReference>
<dbReference type="InterPro" id="IPR025966">
    <property type="entry name" value="OppC_N"/>
</dbReference>
<evidence type="ECO:0000256" key="2">
    <source>
        <dbReference type="ARBA" id="ARBA00022448"/>
    </source>
</evidence>
<comment type="caution">
    <text evidence="9">The sequence shown here is derived from an EMBL/GenBank/DDBJ whole genome shotgun (WGS) entry which is preliminary data.</text>
</comment>
<dbReference type="InterPro" id="IPR035906">
    <property type="entry name" value="MetI-like_sf"/>
</dbReference>
<keyword evidence="4 7" id="KW-0812">Transmembrane</keyword>
<evidence type="ECO:0000256" key="3">
    <source>
        <dbReference type="ARBA" id="ARBA00022475"/>
    </source>
</evidence>
<feature type="transmembrane region" description="Helical" evidence="7">
    <location>
        <begin position="171"/>
        <end position="189"/>
    </location>
</feature>
<keyword evidence="6 7" id="KW-0472">Membrane</keyword>
<evidence type="ECO:0000259" key="8">
    <source>
        <dbReference type="PROSITE" id="PS50928"/>
    </source>
</evidence>
<dbReference type="InterPro" id="IPR000515">
    <property type="entry name" value="MetI-like"/>
</dbReference>
<dbReference type="SUPFAM" id="SSF161098">
    <property type="entry name" value="MetI-like"/>
    <property type="match status" value="1"/>
</dbReference>
<evidence type="ECO:0000313" key="10">
    <source>
        <dbReference type="Proteomes" id="UP001210380"/>
    </source>
</evidence>
<keyword evidence="10" id="KW-1185">Reference proteome</keyword>
<keyword evidence="5 7" id="KW-1133">Transmembrane helix</keyword>
<evidence type="ECO:0000256" key="4">
    <source>
        <dbReference type="ARBA" id="ARBA00022692"/>
    </source>
</evidence>
<organism evidence="9 10">
    <name type="scientific">Saccharopolyspora oryzae</name>
    <dbReference type="NCBI Taxonomy" id="2997343"/>
    <lineage>
        <taxon>Bacteria</taxon>
        <taxon>Bacillati</taxon>
        <taxon>Actinomycetota</taxon>
        <taxon>Actinomycetes</taxon>
        <taxon>Pseudonocardiales</taxon>
        <taxon>Pseudonocardiaceae</taxon>
        <taxon>Saccharopolyspora</taxon>
    </lineage>
</organism>
<dbReference type="InterPro" id="IPR050366">
    <property type="entry name" value="BP-dependent_transpt_permease"/>
</dbReference>
<evidence type="ECO:0000256" key="5">
    <source>
        <dbReference type="ARBA" id="ARBA00022989"/>
    </source>
</evidence>
<evidence type="ECO:0000313" key="9">
    <source>
        <dbReference type="EMBL" id="MDA3624932.1"/>
    </source>
</evidence>
<dbReference type="Gene3D" id="1.10.3720.10">
    <property type="entry name" value="MetI-like"/>
    <property type="match status" value="1"/>
</dbReference>
<name>A0ABT4UV46_9PSEU</name>
<proteinExistence type="inferred from homology"/>
<gene>
    <name evidence="9" type="ORF">OU415_05755</name>
</gene>
<evidence type="ECO:0000256" key="6">
    <source>
        <dbReference type="ARBA" id="ARBA00023136"/>
    </source>
</evidence>
<feature type="transmembrane region" description="Helical" evidence="7">
    <location>
        <begin position="38"/>
        <end position="60"/>
    </location>
</feature>
<evidence type="ECO:0000256" key="1">
    <source>
        <dbReference type="ARBA" id="ARBA00004651"/>
    </source>
</evidence>
<comment type="similarity">
    <text evidence="7">Belongs to the binding-protein-dependent transport system permease family.</text>
</comment>
<feature type="transmembrane region" description="Helical" evidence="7">
    <location>
        <begin position="279"/>
        <end position="300"/>
    </location>
</feature>
<dbReference type="RefSeq" id="WP_270947503.1">
    <property type="nucleotide sequence ID" value="NZ_JAQGLA010000005.1"/>
</dbReference>